<comment type="caution">
    <text evidence="8">The sequence shown here is derived from an EMBL/GenBank/DDBJ whole genome shotgun (WGS) entry which is preliminary data.</text>
</comment>
<keyword evidence="9" id="KW-1185">Reference proteome</keyword>
<proteinExistence type="predicted"/>
<feature type="transmembrane region" description="Helical" evidence="6">
    <location>
        <begin position="21"/>
        <end position="45"/>
    </location>
</feature>
<evidence type="ECO:0000256" key="2">
    <source>
        <dbReference type="ARBA" id="ARBA00022692"/>
    </source>
</evidence>
<dbReference type="GO" id="GO:0140359">
    <property type="term" value="F:ABC-type transporter activity"/>
    <property type="evidence" value="ECO:0007669"/>
    <property type="project" value="InterPro"/>
</dbReference>
<dbReference type="AlphaFoldDB" id="A0A1Q5Q4C9"/>
<evidence type="ECO:0000256" key="1">
    <source>
        <dbReference type="ARBA" id="ARBA00004141"/>
    </source>
</evidence>
<dbReference type="GO" id="GO:0043190">
    <property type="term" value="C:ATP-binding cassette (ABC) transporter complex"/>
    <property type="evidence" value="ECO:0007669"/>
    <property type="project" value="InterPro"/>
</dbReference>
<dbReference type="PRINTS" id="PR00164">
    <property type="entry name" value="ABC2TRNSPORT"/>
</dbReference>
<dbReference type="InterPro" id="IPR000412">
    <property type="entry name" value="ABC_2_transport"/>
</dbReference>
<evidence type="ECO:0000256" key="4">
    <source>
        <dbReference type="ARBA" id="ARBA00023136"/>
    </source>
</evidence>
<sequence>MSITDLAHAIGSQVKADLRPHLVGTGLLGFIFVPAVFVLAARQLGDEAVSPATGGTYMIASIIAVIGALIAMSVMSEMYAERMAGTLLRVRILPNGPLIWSVGKTLTTTVVMLGTQILIFIAARIFLFDFDIPTSRLLLGLAIALLVILACAPLGFVLGSLIRGTYTNLLGTLVFVAVMITSGTFFPLEVLPRWVQLIHQVLPFYWAGHLARATLLGGEAAFEPIGEYMPVLATGILLAWLVIGFGLAVIVIRRSFRNETISTLSGMQAKIRSQVGIS</sequence>
<dbReference type="Pfam" id="PF12698">
    <property type="entry name" value="ABC2_membrane_3"/>
    <property type="match status" value="1"/>
</dbReference>
<feature type="transmembrane region" description="Helical" evidence="6">
    <location>
        <begin position="231"/>
        <end position="252"/>
    </location>
</feature>
<dbReference type="InterPro" id="IPR052902">
    <property type="entry name" value="ABC-2_transporter"/>
</dbReference>
<comment type="subcellular location">
    <subcellularLocation>
        <location evidence="1">Membrane</location>
        <topology evidence="1">Multi-pass membrane protein</topology>
    </subcellularLocation>
</comment>
<feature type="transmembrane region" description="Helical" evidence="6">
    <location>
        <begin position="169"/>
        <end position="188"/>
    </location>
</feature>
<keyword evidence="5" id="KW-0046">Antibiotic resistance</keyword>
<feature type="transmembrane region" description="Helical" evidence="6">
    <location>
        <begin position="57"/>
        <end position="80"/>
    </location>
</feature>
<keyword evidence="4 6" id="KW-0472">Membrane</keyword>
<protein>
    <recommendedName>
        <fullName evidence="7">ABC-2 type transporter transmembrane domain-containing protein</fullName>
    </recommendedName>
</protein>
<dbReference type="InterPro" id="IPR013525">
    <property type="entry name" value="ABC2_TM"/>
</dbReference>
<evidence type="ECO:0000256" key="5">
    <source>
        <dbReference type="ARBA" id="ARBA00023251"/>
    </source>
</evidence>
<reference evidence="9" key="1">
    <citation type="submission" date="2016-12" db="EMBL/GenBank/DDBJ databases">
        <authorList>
            <person name="Meng X."/>
        </authorList>
    </citation>
    <scope>NUCLEOTIDE SEQUENCE [LARGE SCALE GENOMIC DNA]</scope>
    <source>
        <strain evidence="9">DSM 19116</strain>
    </source>
</reference>
<keyword evidence="2 6" id="KW-0812">Transmembrane</keyword>
<gene>
    <name evidence="8" type="ORF">BSZ39_02855</name>
</gene>
<feature type="transmembrane region" description="Helical" evidence="6">
    <location>
        <begin position="138"/>
        <end position="162"/>
    </location>
</feature>
<feature type="domain" description="ABC-2 type transporter transmembrane" evidence="7">
    <location>
        <begin position="53"/>
        <end position="243"/>
    </location>
</feature>
<evidence type="ECO:0000256" key="3">
    <source>
        <dbReference type="ARBA" id="ARBA00022989"/>
    </source>
</evidence>
<feature type="transmembrane region" description="Helical" evidence="6">
    <location>
        <begin position="101"/>
        <end position="126"/>
    </location>
</feature>
<evidence type="ECO:0000313" key="8">
    <source>
        <dbReference type="EMBL" id="OKL54641.1"/>
    </source>
</evidence>
<dbReference type="OrthoDB" id="9786643at2"/>
<evidence type="ECO:0000259" key="7">
    <source>
        <dbReference type="Pfam" id="PF12698"/>
    </source>
</evidence>
<dbReference type="RefSeq" id="WP_073715883.1">
    <property type="nucleotide sequence ID" value="NZ_MQVR01000010.1"/>
</dbReference>
<keyword evidence="3 6" id="KW-1133">Transmembrane helix</keyword>
<evidence type="ECO:0000313" key="9">
    <source>
        <dbReference type="Proteomes" id="UP000185628"/>
    </source>
</evidence>
<name>A0A1Q5Q4C9_9ACTO</name>
<dbReference type="PANTHER" id="PTHR43027">
    <property type="entry name" value="DOXORUBICIN RESISTANCE ABC TRANSPORTER PERMEASE PROTEIN DRRC-RELATED"/>
    <property type="match status" value="1"/>
</dbReference>
<dbReference type="EMBL" id="MQVR01000010">
    <property type="protein sequence ID" value="OKL54641.1"/>
    <property type="molecule type" value="Genomic_DNA"/>
</dbReference>
<dbReference type="GO" id="GO:0046677">
    <property type="term" value="P:response to antibiotic"/>
    <property type="evidence" value="ECO:0007669"/>
    <property type="project" value="UniProtKB-KW"/>
</dbReference>
<organism evidence="8 9">
    <name type="scientific">Bowdeniella nasicola</name>
    <dbReference type="NCBI Taxonomy" id="208480"/>
    <lineage>
        <taxon>Bacteria</taxon>
        <taxon>Bacillati</taxon>
        <taxon>Actinomycetota</taxon>
        <taxon>Actinomycetes</taxon>
        <taxon>Actinomycetales</taxon>
        <taxon>Actinomycetaceae</taxon>
        <taxon>Bowdeniella</taxon>
    </lineage>
</organism>
<dbReference type="PANTHER" id="PTHR43027:SF1">
    <property type="entry name" value="DOXORUBICIN RESISTANCE ABC TRANSPORTER PERMEASE PROTEIN DRRC-RELATED"/>
    <property type="match status" value="1"/>
</dbReference>
<accession>A0A1Q5Q4C9</accession>
<evidence type="ECO:0000256" key="6">
    <source>
        <dbReference type="SAM" id="Phobius"/>
    </source>
</evidence>
<dbReference type="Proteomes" id="UP000185628">
    <property type="component" value="Unassembled WGS sequence"/>
</dbReference>
<dbReference type="PIRSF" id="PIRSF006648">
    <property type="entry name" value="DrrB"/>
    <property type="match status" value="1"/>
</dbReference>